<organism evidence="8 9">
    <name type="scientific">Terrimonas ginsenosidimutans</name>
    <dbReference type="NCBI Taxonomy" id="2908004"/>
    <lineage>
        <taxon>Bacteria</taxon>
        <taxon>Pseudomonadati</taxon>
        <taxon>Bacteroidota</taxon>
        <taxon>Chitinophagia</taxon>
        <taxon>Chitinophagales</taxon>
        <taxon>Chitinophagaceae</taxon>
        <taxon>Terrimonas</taxon>
    </lineage>
</organism>
<protein>
    <submittedName>
        <fullName evidence="8">OmpA family protein</fullName>
    </submittedName>
</protein>
<sequence length="435" mass="49110">MRHAVIITTLLFSLSLTSNAQLGNLFNKAKNKVQQRADAKVDNAMEKGLDKAEGKNTKNNKSSSSTENSSDENTSGENTDVKKEENLVKSYSKFDFIPGDSLIYTEDFQQDEVGEFPLNWNTAGKGDVVNLNNHPGKWMRMYENSLYLTSNKKPFSKNFTMEFDLILQMKYTGYTYPMVSFGFFASNEDSTTDNKFLNYQNQYQAAEIFLRLGTAGTSYTYLNSYLNKNQKFHSENQELGKIEDFYHKISHIAVQVQEQRLRIWVNGEKKYDLPKALGNEYIFNQLFFEVSSSSYKDDELGFFISNLKVATGKPDTRHKLIEEGKFSTTGILFDFQSAVIKPESYGVIKDIAGVLKDNGSVKVKVLGHTSSDGDDKANMELSQKRAAAVKDLLVKEFGIDAGRLETEGKGETQPIADNKTKEGKAANRRVEFIKL</sequence>
<reference evidence="8" key="1">
    <citation type="submission" date="2022-01" db="EMBL/GenBank/DDBJ databases">
        <authorList>
            <person name="Jo J.-H."/>
            <person name="Im W.-T."/>
        </authorList>
    </citation>
    <scope>NUCLEOTIDE SEQUENCE</scope>
    <source>
        <strain evidence="8">NA20</strain>
    </source>
</reference>
<keyword evidence="6" id="KW-0732">Signal</keyword>
<evidence type="ECO:0000256" key="5">
    <source>
        <dbReference type="SAM" id="MobiDB-lite"/>
    </source>
</evidence>
<evidence type="ECO:0000256" key="1">
    <source>
        <dbReference type="ARBA" id="ARBA00004442"/>
    </source>
</evidence>
<dbReference type="PROSITE" id="PS51123">
    <property type="entry name" value="OMPA_2"/>
    <property type="match status" value="1"/>
</dbReference>
<dbReference type="SUPFAM" id="SSF103088">
    <property type="entry name" value="OmpA-like"/>
    <property type="match status" value="1"/>
</dbReference>
<proteinExistence type="predicted"/>
<dbReference type="EMBL" id="JAKLTR010000015">
    <property type="protein sequence ID" value="MCG2616869.1"/>
    <property type="molecule type" value="Genomic_DNA"/>
</dbReference>
<evidence type="ECO:0000256" key="4">
    <source>
        <dbReference type="PROSITE-ProRule" id="PRU00473"/>
    </source>
</evidence>
<keyword evidence="9" id="KW-1185">Reference proteome</keyword>
<dbReference type="PRINTS" id="PR01021">
    <property type="entry name" value="OMPADOMAIN"/>
</dbReference>
<evidence type="ECO:0000313" key="9">
    <source>
        <dbReference type="Proteomes" id="UP001165367"/>
    </source>
</evidence>
<dbReference type="InterPro" id="IPR006665">
    <property type="entry name" value="OmpA-like"/>
</dbReference>
<comment type="subcellular location">
    <subcellularLocation>
        <location evidence="1">Cell outer membrane</location>
    </subcellularLocation>
</comment>
<evidence type="ECO:0000313" key="8">
    <source>
        <dbReference type="EMBL" id="MCG2616869.1"/>
    </source>
</evidence>
<dbReference type="PANTHER" id="PTHR30329:SF21">
    <property type="entry name" value="LIPOPROTEIN YIAD-RELATED"/>
    <property type="match status" value="1"/>
</dbReference>
<comment type="caution">
    <text evidence="8">The sequence shown here is derived from an EMBL/GenBank/DDBJ whole genome shotgun (WGS) entry which is preliminary data.</text>
</comment>
<name>A0ABS9KXB5_9BACT</name>
<feature type="chain" id="PRO_5046506989" evidence="6">
    <location>
        <begin position="21"/>
        <end position="435"/>
    </location>
</feature>
<dbReference type="RefSeq" id="WP_237875406.1">
    <property type="nucleotide sequence ID" value="NZ_JAKLTR010000015.1"/>
</dbReference>
<evidence type="ECO:0000259" key="7">
    <source>
        <dbReference type="PROSITE" id="PS51123"/>
    </source>
</evidence>
<feature type="signal peptide" evidence="6">
    <location>
        <begin position="1"/>
        <end position="20"/>
    </location>
</feature>
<evidence type="ECO:0000256" key="2">
    <source>
        <dbReference type="ARBA" id="ARBA00023136"/>
    </source>
</evidence>
<dbReference type="InterPro" id="IPR036737">
    <property type="entry name" value="OmpA-like_sf"/>
</dbReference>
<feature type="compositionally biased region" description="Basic and acidic residues" evidence="5">
    <location>
        <begin position="47"/>
        <end position="56"/>
    </location>
</feature>
<gene>
    <name evidence="8" type="ORF">LZZ85_21410</name>
</gene>
<feature type="compositionally biased region" description="Low complexity" evidence="5">
    <location>
        <begin position="57"/>
        <end position="78"/>
    </location>
</feature>
<keyword evidence="2 4" id="KW-0472">Membrane</keyword>
<dbReference type="PANTHER" id="PTHR30329">
    <property type="entry name" value="STATOR ELEMENT OF FLAGELLAR MOTOR COMPLEX"/>
    <property type="match status" value="1"/>
</dbReference>
<evidence type="ECO:0000256" key="3">
    <source>
        <dbReference type="ARBA" id="ARBA00023237"/>
    </source>
</evidence>
<feature type="region of interest" description="Disordered" evidence="5">
    <location>
        <begin position="47"/>
        <end position="82"/>
    </location>
</feature>
<dbReference type="Gene3D" id="3.30.1330.60">
    <property type="entry name" value="OmpA-like domain"/>
    <property type="match status" value="1"/>
</dbReference>
<feature type="domain" description="OmpA-like" evidence="7">
    <location>
        <begin position="320"/>
        <end position="435"/>
    </location>
</feature>
<dbReference type="InterPro" id="IPR050330">
    <property type="entry name" value="Bact_OuterMem_StrucFunc"/>
</dbReference>
<evidence type="ECO:0000256" key="6">
    <source>
        <dbReference type="SAM" id="SignalP"/>
    </source>
</evidence>
<dbReference type="Proteomes" id="UP001165367">
    <property type="component" value="Unassembled WGS sequence"/>
</dbReference>
<keyword evidence="3" id="KW-0998">Cell outer membrane</keyword>
<dbReference type="CDD" id="cd07185">
    <property type="entry name" value="OmpA_C-like"/>
    <property type="match status" value="1"/>
</dbReference>
<accession>A0ABS9KXB5</accession>
<dbReference type="Pfam" id="PF00691">
    <property type="entry name" value="OmpA"/>
    <property type="match status" value="1"/>
</dbReference>
<dbReference type="InterPro" id="IPR006664">
    <property type="entry name" value="OMP_bac"/>
</dbReference>